<keyword evidence="1" id="KW-0963">Cytoplasm</keyword>
<dbReference type="GO" id="GO:0051301">
    <property type="term" value="P:cell division"/>
    <property type="evidence" value="ECO:0007669"/>
    <property type="project" value="UniProtKB-KW"/>
</dbReference>
<sequence>MELISIVEALLFASQEPLGVPQMCAAVKETAKDIIEAAGEPLEDGSSRIPEWVAPLAETTDEQVRGIIDALIARYDAEKHAFTLVERANGWRIAARGEYAEWCRALYPGKKVQRLSQPALETLAIVAYRQPITKAGIEAVRGVSVDAMVQQLIDRGLVKIEGRADLPGRPLLYGTTEAFLDHFGVRSLDDMPNASELRRVKLPSAEEGAATAAEQPHEQQLSLAPVTPSAAENS</sequence>
<dbReference type="InterPro" id="IPR036390">
    <property type="entry name" value="WH_DNA-bd_sf"/>
</dbReference>
<feature type="region of interest" description="Disordered" evidence="5">
    <location>
        <begin position="203"/>
        <end position="234"/>
    </location>
</feature>
<dbReference type="SUPFAM" id="SSF46785">
    <property type="entry name" value="Winged helix' DNA-binding domain"/>
    <property type="match status" value="2"/>
</dbReference>
<keyword evidence="3" id="KW-0159">Chromosome partition</keyword>
<keyword evidence="4" id="KW-0131">Cell cycle</keyword>
<dbReference type="PIRSF" id="PIRSF019345">
    <property type="entry name" value="ScpB"/>
    <property type="match status" value="1"/>
</dbReference>
<comment type="caution">
    <text evidence="6">The sequence shown here is derived from an EMBL/GenBank/DDBJ whole genome shotgun (WGS) entry which is preliminary data.</text>
</comment>
<keyword evidence="2" id="KW-0132">Cell division</keyword>
<protein>
    <submittedName>
        <fullName evidence="6">Segregation and condensation protein B</fullName>
    </submittedName>
</protein>
<organism evidence="6 7">
    <name type="scientific">Prosthecobacter vanneervenii</name>
    <dbReference type="NCBI Taxonomy" id="48466"/>
    <lineage>
        <taxon>Bacteria</taxon>
        <taxon>Pseudomonadati</taxon>
        <taxon>Verrucomicrobiota</taxon>
        <taxon>Verrucomicrobiia</taxon>
        <taxon>Verrucomicrobiales</taxon>
        <taxon>Verrucomicrobiaceae</taxon>
        <taxon>Prosthecobacter</taxon>
    </lineage>
</organism>
<name>A0A7W7YDW1_9BACT</name>
<evidence type="ECO:0000256" key="4">
    <source>
        <dbReference type="ARBA" id="ARBA00023306"/>
    </source>
</evidence>
<proteinExistence type="predicted"/>
<dbReference type="Proteomes" id="UP000590740">
    <property type="component" value="Unassembled WGS sequence"/>
</dbReference>
<evidence type="ECO:0000256" key="1">
    <source>
        <dbReference type="ARBA" id="ARBA00022490"/>
    </source>
</evidence>
<gene>
    <name evidence="6" type="ORF">HNQ65_003893</name>
</gene>
<evidence type="ECO:0000256" key="5">
    <source>
        <dbReference type="SAM" id="MobiDB-lite"/>
    </source>
</evidence>
<dbReference type="PANTHER" id="PTHR34298">
    <property type="entry name" value="SEGREGATION AND CONDENSATION PROTEIN B"/>
    <property type="match status" value="1"/>
</dbReference>
<dbReference type="AlphaFoldDB" id="A0A7W7YDW1"/>
<dbReference type="Gene3D" id="1.10.10.10">
    <property type="entry name" value="Winged helix-like DNA-binding domain superfamily/Winged helix DNA-binding domain"/>
    <property type="match status" value="2"/>
</dbReference>
<dbReference type="EMBL" id="JACHIG010000009">
    <property type="protein sequence ID" value="MBB5034299.1"/>
    <property type="molecule type" value="Genomic_DNA"/>
</dbReference>
<evidence type="ECO:0000313" key="6">
    <source>
        <dbReference type="EMBL" id="MBB5034299.1"/>
    </source>
</evidence>
<dbReference type="NCBIfam" id="TIGR00281">
    <property type="entry name" value="SMC-Scp complex subunit ScpB"/>
    <property type="match status" value="1"/>
</dbReference>
<accession>A0A7W7YDW1</accession>
<dbReference type="RefSeq" id="WP_184341972.1">
    <property type="nucleotide sequence ID" value="NZ_JACHIG010000009.1"/>
</dbReference>
<evidence type="ECO:0000256" key="3">
    <source>
        <dbReference type="ARBA" id="ARBA00022829"/>
    </source>
</evidence>
<reference evidence="6 7" key="1">
    <citation type="submission" date="2020-08" db="EMBL/GenBank/DDBJ databases">
        <title>Genomic Encyclopedia of Type Strains, Phase IV (KMG-IV): sequencing the most valuable type-strain genomes for metagenomic binning, comparative biology and taxonomic classification.</title>
        <authorList>
            <person name="Goeker M."/>
        </authorList>
    </citation>
    <scope>NUCLEOTIDE SEQUENCE [LARGE SCALE GENOMIC DNA]</scope>
    <source>
        <strain evidence="6 7">DSM 12252</strain>
    </source>
</reference>
<dbReference type="GO" id="GO:0051304">
    <property type="term" value="P:chromosome separation"/>
    <property type="evidence" value="ECO:0007669"/>
    <property type="project" value="InterPro"/>
</dbReference>
<evidence type="ECO:0000313" key="7">
    <source>
        <dbReference type="Proteomes" id="UP000590740"/>
    </source>
</evidence>
<dbReference type="Pfam" id="PF04079">
    <property type="entry name" value="SMC_ScpB"/>
    <property type="match status" value="1"/>
</dbReference>
<dbReference type="InterPro" id="IPR005234">
    <property type="entry name" value="ScpB_csome_segregation"/>
</dbReference>
<evidence type="ECO:0000256" key="2">
    <source>
        <dbReference type="ARBA" id="ARBA00022618"/>
    </source>
</evidence>
<dbReference type="PANTHER" id="PTHR34298:SF2">
    <property type="entry name" value="SEGREGATION AND CONDENSATION PROTEIN B"/>
    <property type="match status" value="1"/>
</dbReference>
<dbReference type="InterPro" id="IPR036388">
    <property type="entry name" value="WH-like_DNA-bd_sf"/>
</dbReference>
<keyword evidence="7" id="KW-1185">Reference proteome</keyword>